<keyword evidence="1" id="KW-0732">Signal</keyword>
<dbReference type="RefSeq" id="WP_090992139.1">
    <property type="nucleotide sequence ID" value="NZ_FOPP01000002.1"/>
</dbReference>
<feature type="signal peptide" evidence="1">
    <location>
        <begin position="1"/>
        <end position="18"/>
    </location>
</feature>
<evidence type="ECO:0008006" key="4">
    <source>
        <dbReference type="Google" id="ProtNLM"/>
    </source>
</evidence>
<dbReference type="Proteomes" id="UP000199666">
    <property type="component" value="Unassembled WGS sequence"/>
</dbReference>
<sequence length="145" mass="15458">MKRLILSLLVSVLLAACGQNKDSSTAVVLDSTGKAVSAVDAPVIKFEEELYDFGVINEGESVKYEFKFKNVGKTPLIISNATATCGCTVPEYPTTPIKPGDEGKIKVIFNSQGKVGIQDKVVSIISNANPYLATLHVVGEVKAKK</sequence>
<dbReference type="OrthoDB" id="826619at2"/>
<dbReference type="AlphaFoldDB" id="A0A1I2UBK8"/>
<accession>A0A1I2UBK8</accession>
<evidence type="ECO:0000256" key="1">
    <source>
        <dbReference type="SAM" id="SignalP"/>
    </source>
</evidence>
<dbReference type="PROSITE" id="PS51257">
    <property type="entry name" value="PROKAR_LIPOPROTEIN"/>
    <property type="match status" value="1"/>
</dbReference>
<dbReference type="Pfam" id="PF07610">
    <property type="entry name" value="DUF1573"/>
    <property type="match status" value="1"/>
</dbReference>
<reference evidence="2 3" key="1">
    <citation type="submission" date="2016-10" db="EMBL/GenBank/DDBJ databases">
        <authorList>
            <person name="de Groot N.N."/>
        </authorList>
    </citation>
    <scope>NUCLEOTIDE SEQUENCE [LARGE SCALE GENOMIC DNA]</scope>
    <source>
        <strain evidence="2 3">DSM 18684</strain>
    </source>
</reference>
<dbReference type="PANTHER" id="PTHR37833">
    <property type="entry name" value="LIPOPROTEIN-RELATED"/>
    <property type="match status" value="1"/>
</dbReference>
<name>A0A1I2UBK8_9SPHI</name>
<dbReference type="Gene3D" id="2.60.40.10">
    <property type="entry name" value="Immunoglobulins"/>
    <property type="match status" value="1"/>
</dbReference>
<dbReference type="PANTHER" id="PTHR37833:SF1">
    <property type="entry name" value="SIGNAL PEPTIDE PROTEIN"/>
    <property type="match status" value="1"/>
</dbReference>
<protein>
    <recommendedName>
        <fullName evidence="4">DUF1573 domain-containing protein</fullName>
    </recommendedName>
</protein>
<proteinExistence type="predicted"/>
<keyword evidence="3" id="KW-1185">Reference proteome</keyword>
<dbReference type="InterPro" id="IPR011467">
    <property type="entry name" value="DUF1573"/>
</dbReference>
<gene>
    <name evidence="2" type="ORF">SAMN04489864_10276</name>
</gene>
<dbReference type="EMBL" id="FOPP01000002">
    <property type="protein sequence ID" value="SFG74585.1"/>
    <property type="molecule type" value="Genomic_DNA"/>
</dbReference>
<organism evidence="2 3">
    <name type="scientific">Pedobacter insulae</name>
    <dbReference type="NCBI Taxonomy" id="414048"/>
    <lineage>
        <taxon>Bacteria</taxon>
        <taxon>Pseudomonadati</taxon>
        <taxon>Bacteroidota</taxon>
        <taxon>Sphingobacteriia</taxon>
        <taxon>Sphingobacteriales</taxon>
        <taxon>Sphingobacteriaceae</taxon>
        <taxon>Pedobacter</taxon>
    </lineage>
</organism>
<dbReference type="InterPro" id="IPR013783">
    <property type="entry name" value="Ig-like_fold"/>
</dbReference>
<evidence type="ECO:0000313" key="3">
    <source>
        <dbReference type="Proteomes" id="UP000199666"/>
    </source>
</evidence>
<feature type="chain" id="PRO_5011498580" description="DUF1573 domain-containing protein" evidence="1">
    <location>
        <begin position="19"/>
        <end position="145"/>
    </location>
</feature>
<dbReference type="STRING" id="414048.SAMN04489864_10276"/>
<evidence type="ECO:0000313" key="2">
    <source>
        <dbReference type="EMBL" id="SFG74585.1"/>
    </source>
</evidence>